<dbReference type="InterPro" id="IPR006638">
    <property type="entry name" value="Elp3/MiaA/NifB-like_rSAM"/>
</dbReference>
<dbReference type="CDD" id="cd01335">
    <property type="entry name" value="Radical_SAM"/>
    <property type="match status" value="1"/>
</dbReference>
<dbReference type="SFLD" id="SFLDG01084">
    <property type="entry name" value="Uncharacterised_Radical_SAM_Su"/>
    <property type="match status" value="1"/>
</dbReference>
<evidence type="ECO:0000256" key="2">
    <source>
        <dbReference type="ARBA" id="ARBA00023004"/>
    </source>
</evidence>
<gene>
    <name evidence="6" type="ORF">FHP25_07830</name>
</gene>
<dbReference type="InterPro" id="IPR007197">
    <property type="entry name" value="rSAM"/>
</dbReference>
<feature type="domain" description="Radical SAM core" evidence="5">
    <location>
        <begin position="99"/>
        <end position="336"/>
    </location>
</feature>
<dbReference type="Pfam" id="PF04055">
    <property type="entry name" value="Radical_SAM"/>
    <property type="match status" value="1"/>
</dbReference>
<dbReference type="GO" id="GO:0003824">
    <property type="term" value="F:catalytic activity"/>
    <property type="evidence" value="ECO:0007669"/>
    <property type="project" value="InterPro"/>
</dbReference>
<evidence type="ECO:0000256" key="3">
    <source>
        <dbReference type="ARBA" id="ARBA00023014"/>
    </source>
</evidence>
<dbReference type="GO" id="GO:0051536">
    <property type="term" value="F:iron-sulfur cluster binding"/>
    <property type="evidence" value="ECO:0007669"/>
    <property type="project" value="UniProtKB-KW"/>
</dbReference>
<dbReference type="InterPro" id="IPR058240">
    <property type="entry name" value="rSAM_sf"/>
</dbReference>
<dbReference type="AlphaFoldDB" id="A0A5C8PQN0"/>
<feature type="region of interest" description="Disordered" evidence="4">
    <location>
        <begin position="32"/>
        <end position="79"/>
    </location>
</feature>
<dbReference type="InterPro" id="IPR040086">
    <property type="entry name" value="MJ0683-like"/>
</dbReference>
<evidence type="ECO:0000313" key="7">
    <source>
        <dbReference type="Proteomes" id="UP000321638"/>
    </source>
</evidence>
<accession>A0A5C8PQN0</accession>
<dbReference type="OrthoDB" id="9785699at2"/>
<keyword evidence="7" id="KW-1185">Reference proteome</keyword>
<organism evidence="6 7">
    <name type="scientific">Vineibacter terrae</name>
    <dbReference type="NCBI Taxonomy" id="2586908"/>
    <lineage>
        <taxon>Bacteria</taxon>
        <taxon>Pseudomonadati</taxon>
        <taxon>Pseudomonadota</taxon>
        <taxon>Alphaproteobacteria</taxon>
        <taxon>Hyphomicrobiales</taxon>
        <taxon>Vineibacter</taxon>
    </lineage>
</organism>
<keyword evidence="2" id="KW-0408">Iron</keyword>
<evidence type="ECO:0000256" key="4">
    <source>
        <dbReference type="SAM" id="MobiDB-lite"/>
    </source>
</evidence>
<dbReference type="PROSITE" id="PS51918">
    <property type="entry name" value="RADICAL_SAM"/>
    <property type="match status" value="1"/>
</dbReference>
<dbReference type="RefSeq" id="WP_147846373.1">
    <property type="nucleotide sequence ID" value="NZ_VDUZ01000007.1"/>
</dbReference>
<dbReference type="SMART" id="SM00729">
    <property type="entry name" value="Elp3"/>
    <property type="match status" value="1"/>
</dbReference>
<protein>
    <submittedName>
        <fullName evidence="6">PA0069 family radical SAM protein</fullName>
    </submittedName>
</protein>
<evidence type="ECO:0000256" key="1">
    <source>
        <dbReference type="ARBA" id="ARBA00022723"/>
    </source>
</evidence>
<reference evidence="6 7" key="1">
    <citation type="submission" date="2019-06" db="EMBL/GenBank/DDBJ databases">
        <title>New taxonomy in bacterial strain CC-CFT640, isolated from vineyard.</title>
        <authorList>
            <person name="Lin S.-Y."/>
            <person name="Tsai C.-F."/>
            <person name="Young C.-C."/>
        </authorList>
    </citation>
    <scope>NUCLEOTIDE SEQUENCE [LARGE SCALE GENOMIC DNA]</scope>
    <source>
        <strain evidence="6 7">CC-CFT640</strain>
    </source>
</reference>
<name>A0A5C8PQN0_9HYPH</name>
<dbReference type="EMBL" id="VDUZ01000007">
    <property type="protein sequence ID" value="TXL78105.1"/>
    <property type="molecule type" value="Genomic_DNA"/>
</dbReference>
<dbReference type="Gene3D" id="3.80.30.30">
    <property type="match status" value="1"/>
</dbReference>
<comment type="caution">
    <text evidence="6">The sequence shown here is derived from an EMBL/GenBank/DDBJ whole genome shotgun (WGS) entry which is preliminary data.</text>
</comment>
<dbReference type="SUPFAM" id="SSF102114">
    <property type="entry name" value="Radical SAM enzymes"/>
    <property type="match status" value="1"/>
</dbReference>
<proteinExistence type="predicted"/>
<dbReference type="Proteomes" id="UP000321638">
    <property type="component" value="Unassembled WGS sequence"/>
</dbReference>
<evidence type="ECO:0000259" key="5">
    <source>
        <dbReference type="PROSITE" id="PS51918"/>
    </source>
</evidence>
<keyword evidence="1" id="KW-0479">Metal-binding</keyword>
<dbReference type="NCBIfam" id="NF033668">
    <property type="entry name" value="rSAM_PA0069"/>
    <property type="match status" value="1"/>
</dbReference>
<dbReference type="PANTHER" id="PTHR43432:SF3">
    <property type="entry name" value="SLR0285 PROTEIN"/>
    <property type="match status" value="1"/>
</dbReference>
<dbReference type="SFLD" id="SFLDS00029">
    <property type="entry name" value="Radical_SAM"/>
    <property type="match status" value="1"/>
</dbReference>
<dbReference type="PANTHER" id="PTHR43432">
    <property type="entry name" value="SLR0285 PROTEIN"/>
    <property type="match status" value="1"/>
</dbReference>
<sequence>MRPRSTPLPGPDIEGFDTAPMAHDAAVAARARKGRGAIGNPANRYDSQTTVAVDDGWGSADDRDAGKVNPHPEDEDPPRLATTLTRDATRTIIARNTSPDVPFDRSINPYRGCEHGCIYCFARPSHAYLGLSPGLDFETKLLFKPDAAQLLRQELSKKSYRCNVMAMGTNTDPYQPVERELKITRAILQVLAEFNHPVGIVTKNHLITRDIDILASMAKRQLAEVFVSVTTLDRHLANVMEPRASTPSRRIAAIKALSEAGIPTGVMSAPMIPAINDHEMEAILEAAAAAGATRAGYTVLRLPLEIGPLFEEWLREHFPGRAEHVLSLVRQTRGGKLYDSDWAQRMTGTGTYAELLRTRFALAARRFEMNRFRYTLDITQFRVPADAAGSASQGGQLSLF</sequence>
<feature type="compositionally biased region" description="Basic and acidic residues" evidence="4">
    <location>
        <begin position="60"/>
        <end position="72"/>
    </location>
</feature>
<evidence type="ECO:0000313" key="6">
    <source>
        <dbReference type="EMBL" id="TXL78105.1"/>
    </source>
</evidence>
<dbReference type="GO" id="GO:0046872">
    <property type="term" value="F:metal ion binding"/>
    <property type="evidence" value="ECO:0007669"/>
    <property type="project" value="UniProtKB-KW"/>
</dbReference>
<keyword evidence="3" id="KW-0411">Iron-sulfur</keyword>